<proteinExistence type="predicted"/>
<dbReference type="EMBL" id="CP068393">
    <property type="protein sequence ID" value="QUC68322.1"/>
    <property type="molecule type" value="Genomic_DNA"/>
</dbReference>
<dbReference type="Proteomes" id="UP000682782">
    <property type="component" value="Chromosome"/>
</dbReference>
<organism evidence="1 2">
    <name type="scientific">Aristaeella hokkaidonensis</name>
    <dbReference type="NCBI Taxonomy" id="3046382"/>
    <lineage>
        <taxon>Bacteria</taxon>
        <taxon>Bacillati</taxon>
        <taxon>Bacillota</taxon>
        <taxon>Clostridia</taxon>
        <taxon>Eubacteriales</taxon>
        <taxon>Aristaeellaceae</taxon>
        <taxon>Aristaeella</taxon>
    </lineage>
</organism>
<keyword evidence="2" id="KW-1185">Reference proteome</keyword>
<sequence length="377" mass="39550">MTKQKSSARFRFSGVMLFLALFFFLVPALQAGDYRLYMLAAGVPCAMLLCCTILARAFSLDRLILALSLFFCSVGIASLAMTVPDTALVQAVSCGIGIIVLIVGAILIRSLSGSLLTAISAAFLGLLLLAGKLIAPTFTLPVTQPALALLLIAFAVLLSREGPISAAGLGIAAAVLLLLRGETADALIWGLTTLLLLFAADGRLLVVLPSLAAFVLLFYGMYTAHTPALVSQEALSADTLKAVGALGADLFPEGLSVPESGSLFSRLLGHYGLVFTGLTVLLYLPLILHGTTVASCARMRFHAILAMGICLLLGLYTLSSVLSFFGFLPFSELEMPLMTTSLPSLCAHFFLAGILCGISGRNDSDLAEDAHLAMLAK</sequence>
<gene>
    <name evidence="1" type="ORF">JYE49_06410</name>
</gene>
<evidence type="ECO:0000313" key="1">
    <source>
        <dbReference type="EMBL" id="QUC68322.1"/>
    </source>
</evidence>
<evidence type="ECO:0000313" key="2">
    <source>
        <dbReference type="Proteomes" id="UP000682782"/>
    </source>
</evidence>
<accession>A0AC61MYS5</accession>
<protein>
    <submittedName>
        <fullName evidence="1">Uncharacterized protein</fullName>
    </submittedName>
</protein>
<name>A0AC61MYS5_9FIRM</name>
<reference evidence="1" key="1">
    <citation type="submission" date="2021-01" db="EMBL/GenBank/DDBJ databases">
        <title>Complete genome sequence of Clostridiales bacterium R-7.</title>
        <authorList>
            <person name="Mahoney-Kurpe S.C."/>
            <person name="Palevich N."/>
            <person name="Koike S."/>
            <person name="Moon C.D."/>
            <person name="Attwood G.T."/>
        </authorList>
    </citation>
    <scope>NUCLEOTIDE SEQUENCE</scope>
    <source>
        <strain evidence="1">R-7</strain>
    </source>
</reference>